<evidence type="ECO:0000256" key="6">
    <source>
        <dbReference type="SAM" id="MobiDB-lite"/>
    </source>
</evidence>
<evidence type="ECO:0000256" key="2">
    <source>
        <dbReference type="ARBA" id="ARBA00022448"/>
    </source>
</evidence>
<dbReference type="PROSITE" id="PS50850">
    <property type="entry name" value="MFS"/>
    <property type="match status" value="1"/>
</dbReference>
<feature type="transmembrane region" description="Helical" evidence="7">
    <location>
        <begin position="116"/>
        <end position="134"/>
    </location>
</feature>
<evidence type="ECO:0000256" key="4">
    <source>
        <dbReference type="ARBA" id="ARBA00022989"/>
    </source>
</evidence>
<feature type="transmembrane region" description="Helical" evidence="7">
    <location>
        <begin position="89"/>
        <end position="110"/>
    </location>
</feature>
<dbReference type="OMA" id="LLWFIWM"/>
<comment type="caution">
    <text evidence="9">The sequence shown here is derived from an EMBL/GenBank/DDBJ whole genome shotgun (WGS) entry which is preliminary data.</text>
</comment>
<keyword evidence="10" id="KW-1185">Reference proteome</keyword>
<evidence type="ECO:0000256" key="5">
    <source>
        <dbReference type="ARBA" id="ARBA00023136"/>
    </source>
</evidence>
<dbReference type="InterPro" id="IPR020846">
    <property type="entry name" value="MFS_dom"/>
</dbReference>
<evidence type="ECO:0000313" key="9">
    <source>
        <dbReference type="EMBL" id="KAA8496091.1"/>
    </source>
</evidence>
<protein>
    <submittedName>
        <fullName evidence="9">Synaptic vesicle 2-related protein</fullName>
    </submittedName>
</protein>
<feature type="compositionally biased region" description="Basic and acidic residues" evidence="6">
    <location>
        <begin position="449"/>
        <end position="466"/>
    </location>
</feature>
<evidence type="ECO:0000259" key="8">
    <source>
        <dbReference type="PROSITE" id="PS50850"/>
    </source>
</evidence>
<proteinExistence type="predicted"/>
<dbReference type="OrthoDB" id="4693at2759"/>
<dbReference type="GO" id="GO:0016020">
    <property type="term" value="C:membrane"/>
    <property type="evidence" value="ECO:0007669"/>
    <property type="project" value="UniProtKB-SubCell"/>
</dbReference>
<dbReference type="AlphaFoldDB" id="A0A5J4YWZ4"/>
<feature type="domain" description="Major facilitator superfamily (MFS) profile" evidence="8">
    <location>
        <begin position="11"/>
        <end position="436"/>
    </location>
</feature>
<feature type="region of interest" description="Disordered" evidence="6">
    <location>
        <begin position="449"/>
        <end position="472"/>
    </location>
</feature>
<dbReference type="Pfam" id="PF00083">
    <property type="entry name" value="Sugar_tr"/>
    <property type="match status" value="1"/>
</dbReference>
<keyword evidence="3 7" id="KW-0812">Transmembrane</keyword>
<dbReference type="Proteomes" id="UP000324585">
    <property type="component" value="Unassembled WGS sequence"/>
</dbReference>
<accession>A0A5J4YWZ4</accession>
<feature type="transmembrane region" description="Helical" evidence="7">
    <location>
        <begin position="255"/>
        <end position="274"/>
    </location>
</feature>
<feature type="transmembrane region" description="Helical" evidence="7">
    <location>
        <begin position="59"/>
        <end position="77"/>
    </location>
</feature>
<evidence type="ECO:0000256" key="3">
    <source>
        <dbReference type="ARBA" id="ARBA00022692"/>
    </source>
</evidence>
<evidence type="ECO:0000256" key="1">
    <source>
        <dbReference type="ARBA" id="ARBA00004141"/>
    </source>
</evidence>
<feature type="transmembrane region" description="Helical" evidence="7">
    <location>
        <begin position="286"/>
        <end position="308"/>
    </location>
</feature>
<keyword evidence="5 7" id="KW-0472">Membrane</keyword>
<organism evidence="9 10">
    <name type="scientific">Porphyridium purpureum</name>
    <name type="common">Red alga</name>
    <name type="synonym">Porphyridium cruentum</name>
    <dbReference type="NCBI Taxonomy" id="35688"/>
    <lineage>
        <taxon>Eukaryota</taxon>
        <taxon>Rhodophyta</taxon>
        <taxon>Bangiophyceae</taxon>
        <taxon>Porphyridiales</taxon>
        <taxon>Porphyridiaceae</taxon>
        <taxon>Porphyridium</taxon>
    </lineage>
</organism>
<feature type="transmembrane region" description="Helical" evidence="7">
    <location>
        <begin position="29"/>
        <end position="47"/>
    </location>
</feature>
<keyword evidence="4 7" id="KW-1133">Transmembrane helix</keyword>
<feature type="transmembrane region" description="Helical" evidence="7">
    <location>
        <begin position="414"/>
        <end position="433"/>
    </location>
</feature>
<keyword evidence="2" id="KW-0813">Transport</keyword>
<gene>
    <name evidence="9" type="ORF">FVE85_2246</name>
</gene>
<evidence type="ECO:0000256" key="7">
    <source>
        <dbReference type="SAM" id="Phobius"/>
    </source>
</evidence>
<evidence type="ECO:0000313" key="10">
    <source>
        <dbReference type="Proteomes" id="UP000324585"/>
    </source>
</evidence>
<dbReference type="GO" id="GO:0022857">
    <property type="term" value="F:transmembrane transporter activity"/>
    <property type="evidence" value="ECO:0007669"/>
    <property type="project" value="InterPro"/>
</dbReference>
<dbReference type="PANTHER" id="PTHR23511:SF5">
    <property type="entry name" value="MAJOR FACILITATOR-TYPE TRANSPORTER HXNZ-RELATED"/>
    <property type="match status" value="1"/>
</dbReference>
<sequence>MEANEVTVGAAIELAGLGRFQYMLAMKCIFIWMADAMEMMLLSFLIWELQPRQHNASLLGSVTFVGIFVGSIAYGMVSDRVGRRVCTLLVLLNLAAFGCASALAPSFALLVLLRSLVGVGVGGVPVSFALFCEFMPAQHRGKMLVLVERGAWALGAIAESLLAWLVLPRLGWRAFLALSAVPSFLACCLYPWLPDSPHFLICAGRLDEAAIQIAEVARVNGNLLPPDFKLAGVAPNDARGNIMRLFSRSMWAETLLIWLLWLTNVALYYGIVLISPGFLESRHENIFLGTMVSAVAELPGLVACMVMIDRIGRRATCALLMAFACGSLGLLCANLQAMPRPVASAAQLVARASLAGTFNALYVSTAEFYPTSIRSTGVGAASAASRIGGFVTPWIASLGTSGIDADARSFRLPLAIYTAMALVSTVLAMLLPFETNGVIMSDERPALKHERIPNGARRSDSQDRTADAVLCH</sequence>
<feature type="transmembrane region" description="Helical" evidence="7">
    <location>
        <begin position="172"/>
        <end position="193"/>
    </location>
</feature>
<reference evidence="10" key="1">
    <citation type="journal article" date="2019" name="Nat. Commun.">
        <title>Expansion of phycobilisome linker gene families in mesophilic red algae.</title>
        <authorList>
            <person name="Lee J."/>
            <person name="Kim D."/>
            <person name="Bhattacharya D."/>
            <person name="Yoon H.S."/>
        </authorList>
    </citation>
    <scope>NUCLEOTIDE SEQUENCE [LARGE SCALE GENOMIC DNA]</scope>
    <source>
        <strain evidence="10">CCMP 1328</strain>
    </source>
</reference>
<dbReference type="InterPro" id="IPR036259">
    <property type="entry name" value="MFS_trans_sf"/>
</dbReference>
<feature type="transmembrane region" description="Helical" evidence="7">
    <location>
        <begin position="315"/>
        <end position="337"/>
    </location>
</feature>
<dbReference type="Gene3D" id="1.20.1250.20">
    <property type="entry name" value="MFS general substrate transporter like domains"/>
    <property type="match status" value="1"/>
</dbReference>
<comment type="subcellular location">
    <subcellularLocation>
        <location evidence="1">Membrane</location>
        <topology evidence="1">Multi-pass membrane protein</topology>
    </subcellularLocation>
</comment>
<dbReference type="EMBL" id="VRMN01000003">
    <property type="protein sequence ID" value="KAA8496091.1"/>
    <property type="molecule type" value="Genomic_DNA"/>
</dbReference>
<dbReference type="InterPro" id="IPR005828">
    <property type="entry name" value="MFS_sugar_transport-like"/>
</dbReference>
<name>A0A5J4YWZ4_PORPP</name>
<feature type="transmembrane region" description="Helical" evidence="7">
    <location>
        <begin position="146"/>
        <end position="166"/>
    </location>
</feature>
<dbReference type="PANTHER" id="PTHR23511">
    <property type="entry name" value="SYNAPTIC VESICLE GLYCOPROTEIN 2"/>
    <property type="match status" value="1"/>
</dbReference>
<dbReference type="SUPFAM" id="SSF103473">
    <property type="entry name" value="MFS general substrate transporter"/>
    <property type="match status" value="1"/>
</dbReference>